<keyword evidence="5 6" id="KW-0472">Membrane</keyword>
<evidence type="ECO:0000256" key="3">
    <source>
        <dbReference type="ARBA" id="ARBA00022692"/>
    </source>
</evidence>
<dbReference type="GO" id="GO:0005886">
    <property type="term" value="C:plasma membrane"/>
    <property type="evidence" value="ECO:0007669"/>
    <property type="project" value="UniProtKB-SubCell"/>
</dbReference>
<feature type="transmembrane region" description="Helical" evidence="6">
    <location>
        <begin position="163"/>
        <end position="183"/>
    </location>
</feature>
<dbReference type="STRING" id="298386.PBPRB0785"/>
<keyword evidence="4 6" id="KW-1133">Transmembrane helix</keyword>
<evidence type="ECO:0000256" key="6">
    <source>
        <dbReference type="SAM" id="Phobius"/>
    </source>
</evidence>
<feature type="transmembrane region" description="Helical" evidence="6">
    <location>
        <begin position="273"/>
        <end position="291"/>
    </location>
</feature>
<organism evidence="7 8">
    <name type="scientific">Photobacterium profundum (strain SS9)</name>
    <dbReference type="NCBI Taxonomy" id="298386"/>
    <lineage>
        <taxon>Bacteria</taxon>
        <taxon>Pseudomonadati</taxon>
        <taxon>Pseudomonadota</taxon>
        <taxon>Gammaproteobacteria</taxon>
        <taxon>Vibrionales</taxon>
        <taxon>Vibrionaceae</taxon>
        <taxon>Photobacterium</taxon>
    </lineage>
</organism>
<feature type="transmembrane region" description="Helical" evidence="6">
    <location>
        <begin position="127"/>
        <end position="151"/>
    </location>
</feature>
<keyword evidence="8" id="KW-1185">Reference proteome</keyword>
<dbReference type="EMBL" id="CR378677">
    <property type="protein sequence ID" value="CAG22657.1"/>
    <property type="molecule type" value="Genomic_DNA"/>
</dbReference>
<evidence type="ECO:0000256" key="2">
    <source>
        <dbReference type="ARBA" id="ARBA00022475"/>
    </source>
</evidence>
<proteinExistence type="predicted"/>
<gene>
    <name evidence="7" type="primary">SO1967</name>
    <name evidence="7" type="ordered locus">PBPRB0785</name>
</gene>
<feature type="transmembrane region" description="Helical" evidence="6">
    <location>
        <begin position="312"/>
        <end position="331"/>
    </location>
</feature>
<feature type="transmembrane region" description="Helical" evidence="6">
    <location>
        <begin position="405"/>
        <end position="426"/>
    </location>
</feature>
<evidence type="ECO:0000313" key="7">
    <source>
        <dbReference type="EMBL" id="CAG22657.1"/>
    </source>
</evidence>
<dbReference type="InterPro" id="IPR050833">
    <property type="entry name" value="Poly_Biosynth_Transport"/>
</dbReference>
<dbReference type="HOGENOM" id="CLU_619418_0_0_6"/>
<feature type="transmembrane region" description="Helical" evidence="6">
    <location>
        <begin position="351"/>
        <end position="369"/>
    </location>
</feature>
<feature type="transmembrane region" description="Helical" evidence="6">
    <location>
        <begin position="63"/>
        <end position="81"/>
    </location>
</feature>
<evidence type="ECO:0000313" key="8">
    <source>
        <dbReference type="Proteomes" id="UP000000593"/>
    </source>
</evidence>
<feature type="transmembrane region" description="Helical" evidence="6">
    <location>
        <begin position="189"/>
        <end position="207"/>
    </location>
</feature>
<dbReference type="Proteomes" id="UP000000593">
    <property type="component" value="Chromosome 2"/>
</dbReference>
<dbReference type="KEGG" id="ppr:PBPRB0785"/>
<feature type="transmembrane region" description="Helical" evidence="6">
    <location>
        <begin position="241"/>
        <end position="261"/>
    </location>
</feature>
<sequence length="442" mass="50604">MRINFITMQWKLTQRWPPMETDSLSRLKKAFITGVWATLASILVGFSFKIWLAQWVPKADLALYHSVVDIISLSLILMTGFRSSMVVSYSQTNNDRDIINIFRYSLIAMVLITWGVVIPYIKHELNINVSYIQLVGIIFGMGLKVYFTNLIAMYRLYSISNKVTWIEPIGNVVMFVTCYYGLGFDALTSLFYGLTLSSLGTAAYMFIRRRKEISTRPLAAVQLDPMLISYVKKSVTASLEAGASILMIYITVLLTISHFSIDELGDFQVVVRPIFTYLTMLFVFPIYRFVLPELAVCVREGKHDQIRKIKKWIYKLSFIVGSTFFLSMLFFGKDIVLFVFPDEYKGAVPVLFHFSIFFVFLMLNAYQLAYIKAHGCFTESLIIRLSSIVTLVVSYYLFAQFTANVVAIIIALCTGYVVMFILSSFIEHKILARYKKETYIAG</sequence>
<evidence type="ECO:0008006" key="9">
    <source>
        <dbReference type="Google" id="ProtNLM"/>
    </source>
</evidence>
<feature type="transmembrane region" description="Helical" evidence="6">
    <location>
        <begin position="381"/>
        <end position="399"/>
    </location>
</feature>
<evidence type="ECO:0000256" key="5">
    <source>
        <dbReference type="ARBA" id="ARBA00023136"/>
    </source>
</evidence>
<reference evidence="8" key="1">
    <citation type="journal article" date="2005" name="Science">
        <title>Life at depth: Photobacterium profundum genome sequence and expression analysis.</title>
        <authorList>
            <person name="Vezzi A."/>
            <person name="Campanaro S."/>
            <person name="D'Angelo M."/>
            <person name="Simonato F."/>
            <person name="Vitulo N."/>
            <person name="Lauro F.M."/>
            <person name="Cestaro A."/>
            <person name="Malacrida G."/>
            <person name="Simionati B."/>
            <person name="Cannata N."/>
            <person name="Romualdi C."/>
            <person name="Bartlett D.H."/>
            <person name="Valle G."/>
        </authorList>
    </citation>
    <scope>NUCLEOTIDE SEQUENCE [LARGE SCALE GENOMIC DNA]</scope>
    <source>
        <strain evidence="8">ATCC BAA-1253 / SS9</strain>
    </source>
</reference>
<name>Q6LJ73_PHOPR</name>
<protein>
    <recommendedName>
        <fullName evidence="9">Polysaccharide biosynthesis protein C-terminal domain-containing protein</fullName>
    </recommendedName>
</protein>
<dbReference type="PANTHER" id="PTHR30250:SF11">
    <property type="entry name" value="O-ANTIGEN TRANSPORTER-RELATED"/>
    <property type="match status" value="1"/>
</dbReference>
<feature type="transmembrane region" description="Helical" evidence="6">
    <location>
        <begin position="101"/>
        <end position="121"/>
    </location>
</feature>
<keyword evidence="3 6" id="KW-0812">Transmembrane</keyword>
<evidence type="ECO:0000256" key="4">
    <source>
        <dbReference type="ARBA" id="ARBA00022989"/>
    </source>
</evidence>
<dbReference type="PANTHER" id="PTHR30250">
    <property type="entry name" value="PST FAMILY PREDICTED COLANIC ACID TRANSPORTER"/>
    <property type="match status" value="1"/>
</dbReference>
<feature type="transmembrane region" description="Helical" evidence="6">
    <location>
        <begin position="30"/>
        <end position="51"/>
    </location>
</feature>
<accession>Q6LJ73</accession>
<keyword evidence="2" id="KW-1003">Cell membrane</keyword>
<dbReference type="AlphaFoldDB" id="Q6LJ73"/>
<comment type="subcellular location">
    <subcellularLocation>
        <location evidence="1">Cell membrane</location>
        <topology evidence="1">Multi-pass membrane protein</topology>
    </subcellularLocation>
</comment>
<dbReference type="eggNOG" id="COG2244">
    <property type="taxonomic scope" value="Bacteria"/>
</dbReference>
<evidence type="ECO:0000256" key="1">
    <source>
        <dbReference type="ARBA" id="ARBA00004651"/>
    </source>
</evidence>